<dbReference type="Proteomes" id="UP000024635">
    <property type="component" value="Unassembled WGS sequence"/>
</dbReference>
<organism evidence="1 2">
    <name type="scientific">Ancylostoma ceylanicum</name>
    <dbReference type="NCBI Taxonomy" id="53326"/>
    <lineage>
        <taxon>Eukaryota</taxon>
        <taxon>Metazoa</taxon>
        <taxon>Ecdysozoa</taxon>
        <taxon>Nematoda</taxon>
        <taxon>Chromadorea</taxon>
        <taxon>Rhabditida</taxon>
        <taxon>Rhabditina</taxon>
        <taxon>Rhabditomorpha</taxon>
        <taxon>Strongyloidea</taxon>
        <taxon>Ancylostomatidae</taxon>
        <taxon>Ancylostomatinae</taxon>
        <taxon>Ancylostoma</taxon>
    </lineage>
</organism>
<dbReference type="EMBL" id="JARK01001073">
    <property type="protein sequence ID" value="EYC34772.1"/>
    <property type="molecule type" value="Genomic_DNA"/>
</dbReference>
<reference evidence="2" key="1">
    <citation type="journal article" date="2015" name="Nat. Genet.">
        <title>The genome and transcriptome of the zoonotic hookworm Ancylostoma ceylanicum identify infection-specific gene families.</title>
        <authorList>
            <person name="Schwarz E.M."/>
            <person name="Hu Y."/>
            <person name="Antoshechkin I."/>
            <person name="Miller M.M."/>
            <person name="Sternberg P.W."/>
            <person name="Aroian R.V."/>
        </authorList>
    </citation>
    <scope>NUCLEOTIDE SEQUENCE</scope>
    <source>
        <strain evidence="2">HY135</strain>
    </source>
</reference>
<proteinExistence type="predicted"/>
<dbReference type="AlphaFoldDB" id="A0A016W648"/>
<evidence type="ECO:0000313" key="2">
    <source>
        <dbReference type="Proteomes" id="UP000024635"/>
    </source>
</evidence>
<sequence>VIKKPPFHGESGVMNFHIMVSFVRKVLTVSSLNRIRGTVRRGRLRYVKRGALAQCGTLAVEAILDRNVRTSVGCKVQMGFSELMSSSSDLYFNVSEYECYYPFAFPESRVFSEADGGFLLSGHFCYSDSLLQLLGCSCFTLPLELW</sequence>
<protein>
    <submittedName>
        <fullName evidence="1">Uncharacterized protein</fullName>
    </submittedName>
</protein>
<name>A0A016W648_9BILA</name>
<comment type="caution">
    <text evidence="1">The sequence shown here is derived from an EMBL/GenBank/DDBJ whole genome shotgun (WGS) entry which is preliminary data.</text>
</comment>
<gene>
    <name evidence="1" type="primary">Acey_s1474.g3888</name>
    <name evidence="1" type="ORF">Y032_1474g3888</name>
</gene>
<evidence type="ECO:0000313" key="1">
    <source>
        <dbReference type="EMBL" id="EYC34772.1"/>
    </source>
</evidence>
<feature type="non-terminal residue" evidence="1">
    <location>
        <position position="1"/>
    </location>
</feature>
<keyword evidence="2" id="KW-1185">Reference proteome</keyword>
<accession>A0A016W648</accession>